<dbReference type="InterPro" id="IPR050109">
    <property type="entry name" value="HTH-type_TetR-like_transc_reg"/>
</dbReference>
<dbReference type="GO" id="GO:0003700">
    <property type="term" value="F:DNA-binding transcription factor activity"/>
    <property type="evidence" value="ECO:0007669"/>
    <property type="project" value="TreeGrafter"/>
</dbReference>
<gene>
    <name evidence="4" type="ORF">ITP53_05815</name>
</gene>
<evidence type="ECO:0000313" key="5">
    <source>
        <dbReference type="Proteomes" id="UP000605361"/>
    </source>
</evidence>
<dbReference type="AlphaFoldDB" id="A0A931A8C9"/>
<evidence type="ECO:0000256" key="2">
    <source>
        <dbReference type="PROSITE-ProRule" id="PRU00335"/>
    </source>
</evidence>
<dbReference type="InterPro" id="IPR001647">
    <property type="entry name" value="HTH_TetR"/>
</dbReference>
<accession>A0A931A8C9</accession>
<dbReference type="RefSeq" id="WP_195894245.1">
    <property type="nucleotide sequence ID" value="NZ_JADOGI010000011.1"/>
</dbReference>
<evidence type="ECO:0000256" key="1">
    <source>
        <dbReference type="ARBA" id="ARBA00023125"/>
    </source>
</evidence>
<sequence>MNEGKVRGRPRDPAVGMAALRETLALLDAHGYDGLRMADVARNAGIGLNSLYRRWPTKYALVVEALRAAAATHDIEPSDDPLEDLLAGLVRIADGLAHRAGPLLSVLLSDPTSQLATAVREAKIEPLRAANRERLRRVVGSVPDLETRADAGPGLIFIHMMIHGSPPGEALIREEILPVMIKP</sequence>
<keyword evidence="5" id="KW-1185">Reference proteome</keyword>
<comment type="caution">
    <text evidence="4">The sequence shown here is derived from an EMBL/GenBank/DDBJ whole genome shotgun (WGS) entry which is preliminary data.</text>
</comment>
<dbReference type="Pfam" id="PF00440">
    <property type="entry name" value="TetR_N"/>
    <property type="match status" value="1"/>
</dbReference>
<dbReference type="SUPFAM" id="SSF46689">
    <property type="entry name" value="Homeodomain-like"/>
    <property type="match status" value="1"/>
</dbReference>
<evidence type="ECO:0000259" key="3">
    <source>
        <dbReference type="PROSITE" id="PS50977"/>
    </source>
</evidence>
<name>A0A931A8C9_9ACTN</name>
<feature type="DNA-binding region" description="H-T-H motif" evidence="2">
    <location>
        <begin position="36"/>
        <end position="55"/>
    </location>
</feature>
<dbReference type="GO" id="GO:0000976">
    <property type="term" value="F:transcription cis-regulatory region binding"/>
    <property type="evidence" value="ECO:0007669"/>
    <property type="project" value="TreeGrafter"/>
</dbReference>
<dbReference type="PANTHER" id="PTHR30055">
    <property type="entry name" value="HTH-TYPE TRANSCRIPTIONAL REGULATOR RUTR"/>
    <property type="match status" value="1"/>
</dbReference>
<dbReference type="InterPro" id="IPR009057">
    <property type="entry name" value="Homeodomain-like_sf"/>
</dbReference>
<dbReference type="Gene3D" id="1.10.357.10">
    <property type="entry name" value="Tetracycline Repressor, domain 2"/>
    <property type="match status" value="1"/>
</dbReference>
<dbReference type="EMBL" id="JADOGI010000011">
    <property type="protein sequence ID" value="MBF8185260.1"/>
    <property type="molecule type" value="Genomic_DNA"/>
</dbReference>
<reference evidence="4" key="1">
    <citation type="submission" date="2020-11" db="EMBL/GenBank/DDBJ databases">
        <title>Whole-genome analyses of Nonomuraea sp. K274.</title>
        <authorList>
            <person name="Veyisoglu A."/>
        </authorList>
    </citation>
    <scope>NUCLEOTIDE SEQUENCE</scope>
    <source>
        <strain evidence="4">K274</strain>
    </source>
</reference>
<keyword evidence="1 2" id="KW-0238">DNA-binding</keyword>
<feature type="domain" description="HTH tetR-type" evidence="3">
    <location>
        <begin position="13"/>
        <end position="73"/>
    </location>
</feature>
<dbReference type="PANTHER" id="PTHR30055:SF230">
    <property type="entry name" value="TRANSCRIPTIONAL REGULATORY PROTEIN (PROBABLY TETR-FAMILY)-RELATED"/>
    <property type="match status" value="1"/>
</dbReference>
<proteinExistence type="predicted"/>
<dbReference type="Proteomes" id="UP000605361">
    <property type="component" value="Unassembled WGS sequence"/>
</dbReference>
<protein>
    <submittedName>
        <fullName evidence="4">TetR/AcrR family transcriptional regulator</fullName>
    </submittedName>
</protein>
<organism evidence="4 5">
    <name type="scientific">Nonomuraea cypriaca</name>
    <dbReference type="NCBI Taxonomy" id="1187855"/>
    <lineage>
        <taxon>Bacteria</taxon>
        <taxon>Bacillati</taxon>
        <taxon>Actinomycetota</taxon>
        <taxon>Actinomycetes</taxon>
        <taxon>Streptosporangiales</taxon>
        <taxon>Streptosporangiaceae</taxon>
        <taxon>Nonomuraea</taxon>
    </lineage>
</organism>
<evidence type="ECO:0000313" key="4">
    <source>
        <dbReference type="EMBL" id="MBF8185260.1"/>
    </source>
</evidence>
<dbReference type="PROSITE" id="PS50977">
    <property type="entry name" value="HTH_TETR_2"/>
    <property type="match status" value="1"/>
</dbReference>